<evidence type="ECO:0000256" key="1">
    <source>
        <dbReference type="SAM" id="Phobius"/>
    </source>
</evidence>
<keyword evidence="1" id="KW-1133">Transmembrane helix</keyword>
<dbReference type="InterPro" id="IPR003675">
    <property type="entry name" value="Rce1/LyrA-like_dom"/>
</dbReference>
<name>A0A8J3WXQ4_9ACTN</name>
<dbReference type="RefSeq" id="WP_203879710.1">
    <property type="nucleotide sequence ID" value="NZ_BOOK01000069.1"/>
</dbReference>
<reference evidence="3" key="1">
    <citation type="submission" date="2021-01" db="EMBL/GenBank/DDBJ databases">
        <title>Whole genome shotgun sequence of Planobispora takensis NBRC 109077.</title>
        <authorList>
            <person name="Komaki H."/>
            <person name="Tamura T."/>
        </authorList>
    </citation>
    <scope>NUCLEOTIDE SEQUENCE</scope>
    <source>
        <strain evidence="3">NBRC 109077</strain>
    </source>
</reference>
<evidence type="ECO:0000259" key="2">
    <source>
        <dbReference type="Pfam" id="PF02517"/>
    </source>
</evidence>
<feature type="transmembrane region" description="Helical" evidence="1">
    <location>
        <begin position="51"/>
        <end position="70"/>
    </location>
</feature>
<feature type="transmembrane region" description="Helical" evidence="1">
    <location>
        <begin position="20"/>
        <end position="39"/>
    </location>
</feature>
<proteinExistence type="predicted"/>
<keyword evidence="1" id="KW-0812">Transmembrane</keyword>
<sequence length="167" mass="17499">MRNRSWWADPWRTHAIGRSLGWGLAAGFTLPTAVIMVLYATGAIDLTRSTASATSVAATALTAAVLTPVIEETLARYLLRLIEHLAGTWTALGVTAVLFGAGHVAMAAANDTLPDALLYALPARRPVSCSPAPTSSPEQCGCRLRCTPAGTWRPTHCSARTSSAPTG</sequence>
<gene>
    <name evidence="3" type="ORF">Pta02_75080</name>
</gene>
<evidence type="ECO:0000313" key="4">
    <source>
        <dbReference type="Proteomes" id="UP000634476"/>
    </source>
</evidence>
<accession>A0A8J3WXQ4</accession>
<organism evidence="3 4">
    <name type="scientific">Planobispora takensis</name>
    <dbReference type="NCBI Taxonomy" id="1367882"/>
    <lineage>
        <taxon>Bacteria</taxon>
        <taxon>Bacillati</taxon>
        <taxon>Actinomycetota</taxon>
        <taxon>Actinomycetes</taxon>
        <taxon>Streptosporangiales</taxon>
        <taxon>Streptosporangiaceae</taxon>
        <taxon>Planobispora</taxon>
    </lineage>
</organism>
<dbReference type="Pfam" id="PF02517">
    <property type="entry name" value="Rce1-like"/>
    <property type="match status" value="1"/>
</dbReference>
<protein>
    <recommendedName>
        <fullName evidence="2">CAAX prenyl protease 2/Lysostaphin resistance protein A-like domain-containing protein</fullName>
    </recommendedName>
</protein>
<comment type="caution">
    <text evidence="3">The sequence shown here is derived from an EMBL/GenBank/DDBJ whole genome shotgun (WGS) entry which is preliminary data.</text>
</comment>
<dbReference type="GO" id="GO:0004175">
    <property type="term" value="F:endopeptidase activity"/>
    <property type="evidence" value="ECO:0007669"/>
    <property type="project" value="UniProtKB-ARBA"/>
</dbReference>
<dbReference type="Proteomes" id="UP000634476">
    <property type="component" value="Unassembled WGS sequence"/>
</dbReference>
<dbReference type="GO" id="GO:0080120">
    <property type="term" value="P:CAAX-box protein maturation"/>
    <property type="evidence" value="ECO:0007669"/>
    <property type="project" value="UniProtKB-ARBA"/>
</dbReference>
<dbReference type="AlphaFoldDB" id="A0A8J3WXQ4"/>
<feature type="domain" description="CAAX prenyl protease 2/Lysostaphin resistance protein A-like" evidence="2">
    <location>
        <begin position="57"/>
        <end position="115"/>
    </location>
</feature>
<evidence type="ECO:0000313" key="3">
    <source>
        <dbReference type="EMBL" id="GII05500.1"/>
    </source>
</evidence>
<feature type="transmembrane region" description="Helical" evidence="1">
    <location>
        <begin position="90"/>
        <end position="109"/>
    </location>
</feature>
<dbReference type="EMBL" id="BOOK01000069">
    <property type="protein sequence ID" value="GII05500.1"/>
    <property type="molecule type" value="Genomic_DNA"/>
</dbReference>
<keyword evidence="1" id="KW-0472">Membrane</keyword>
<keyword evidence="4" id="KW-1185">Reference proteome</keyword>